<organism evidence="2 3">
    <name type="scientific">Clydaea vesicula</name>
    <dbReference type="NCBI Taxonomy" id="447962"/>
    <lineage>
        <taxon>Eukaryota</taxon>
        <taxon>Fungi</taxon>
        <taxon>Fungi incertae sedis</taxon>
        <taxon>Chytridiomycota</taxon>
        <taxon>Chytridiomycota incertae sedis</taxon>
        <taxon>Chytridiomycetes</taxon>
        <taxon>Lobulomycetales</taxon>
        <taxon>Lobulomycetaceae</taxon>
        <taxon>Clydaea</taxon>
    </lineage>
</organism>
<dbReference type="NCBIfam" id="TIGR00231">
    <property type="entry name" value="small_GTP"/>
    <property type="match status" value="1"/>
</dbReference>
<dbReference type="InterPro" id="IPR001806">
    <property type="entry name" value="Small_GTPase"/>
</dbReference>
<gene>
    <name evidence="2" type="primary">RAB34</name>
    <name evidence="2" type="ORF">HK099_003181</name>
</gene>
<dbReference type="SMART" id="SM00175">
    <property type="entry name" value="RAB"/>
    <property type="match status" value="1"/>
</dbReference>
<dbReference type="SMART" id="SM00174">
    <property type="entry name" value="RHO"/>
    <property type="match status" value="1"/>
</dbReference>
<dbReference type="PANTHER" id="PTHR47978">
    <property type="match status" value="1"/>
</dbReference>
<dbReference type="SUPFAM" id="SSF52540">
    <property type="entry name" value="P-loop containing nucleoside triphosphate hydrolases"/>
    <property type="match status" value="1"/>
</dbReference>
<dbReference type="Gene3D" id="3.40.50.300">
    <property type="entry name" value="P-loop containing nucleotide triphosphate hydrolases"/>
    <property type="match status" value="1"/>
</dbReference>
<dbReference type="Pfam" id="PF00071">
    <property type="entry name" value="Ras"/>
    <property type="match status" value="1"/>
</dbReference>
<dbReference type="AlphaFoldDB" id="A0AAD5U3S9"/>
<evidence type="ECO:0000256" key="1">
    <source>
        <dbReference type="ARBA" id="ARBA00022741"/>
    </source>
</evidence>
<dbReference type="GO" id="GO:0003924">
    <property type="term" value="F:GTPase activity"/>
    <property type="evidence" value="ECO:0007669"/>
    <property type="project" value="InterPro"/>
</dbReference>
<sequence length="158" mass="17338">MSTEPKKVVVLGSVACGKTALINRAVNNSFSAEYKATFGADLTIKVSNEIKPSTLHIWNCSGHERYRALMEQFIICANVVVLCFDLLKTSSFSELTYWMAPDALVVLVGTKSDNSDDISIQHADALKQAKEWGIEYKAVSAKTGQNVNELFTFIAQAV</sequence>
<evidence type="ECO:0000313" key="3">
    <source>
        <dbReference type="Proteomes" id="UP001211065"/>
    </source>
</evidence>
<dbReference type="InterPro" id="IPR005225">
    <property type="entry name" value="Small_GTP-bd"/>
</dbReference>
<keyword evidence="1" id="KW-0547">Nucleotide-binding</keyword>
<evidence type="ECO:0000313" key="2">
    <source>
        <dbReference type="EMBL" id="KAJ3221729.1"/>
    </source>
</evidence>
<dbReference type="GO" id="GO:0005525">
    <property type="term" value="F:GTP binding"/>
    <property type="evidence" value="ECO:0007669"/>
    <property type="project" value="InterPro"/>
</dbReference>
<dbReference type="PROSITE" id="PS51419">
    <property type="entry name" value="RAB"/>
    <property type="match status" value="1"/>
</dbReference>
<dbReference type="Proteomes" id="UP001211065">
    <property type="component" value="Unassembled WGS sequence"/>
</dbReference>
<protein>
    <submittedName>
        <fullName evidence="2">Ras- protein Rab-34</fullName>
    </submittedName>
</protein>
<accession>A0AAD5U3S9</accession>
<dbReference type="PROSITE" id="PS51421">
    <property type="entry name" value="RAS"/>
    <property type="match status" value="1"/>
</dbReference>
<reference evidence="2" key="1">
    <citation type="submission" date="2020-05" db="EMBL/GenBank/DDBJ databases">
        <title>Phylogenomic resolution of chytrid fungi.</title>
        <authorList>
            <person name="Stajich J.E."/>
            <person name="Amses K."/>
            <person name="Simmons R."/>
            <person name="Seto K."/>
            <person name="Myers J."/>
            <person name="Bonds A."/>
            <person name="Quandt C.A."/>
            <person name="Barry K."/>
            <person name="Liu P."/>
            <person name="Grigoriev I."/>
            <person name="Longcore J.E."/>
            <person name="James T.Y."/>
        </authorList>
    </citation>
    <scope>NUCLEOTIDE SEQUENCE</scope>
    <source>
        <strain evidence="2">JEL0476</strain>
    </source>
</reference>
<name>A0AAD5U3S9_9FUNG</name>
<keyword evidence="3" id="KW-1185">Reference proteome</keyword>
<dbReference type="EMBL" id="JADGJW010000212">
    <property type="protein sequence ID" value="KAJ3221729.1"/>
    <property type="molecule type" value="Genomic_DNA"/>
</dbReference>
<comment type="caution">
    <text evidence="2">The sequence shown here is derived from an EMBL/GenBank/DDBJ whole genome shotgun (WGS) entry which is preliminary data.</text>
</comment>
<dbReference type="SMART" id="SM00173">
    <property type="entry name" value="RAS"/>
    <property type="match status" value="1"/>
</dbReference>
<dbReference type="PRINTS" id="PR00449">
    <property type="entry name" value="RASTRNSFRMNG"/>
</dbReference>
<dbReference type="InterPro" id="IPR027417">
    <property type="entry name" value="P-loop_NTPase"/>
</dbReference>
<dbReference type="CDD" id="cd00154">
    <property type="entry name" value="Rab"/>
    <property type="match status" value="1"/>
</dbReference>
<proteinExistence type="predicted"/>